<feature type="region of interest" description="Disordered" evidence="3">
    <location>
        <begin position="185"/>
        <end position="215"/>
    </location>
</feature>
<evidence type="ECO:0000313" key="6">
    <source>
        <dbReference type="Proteomes" id="UP001499984"/>
    </source>
</evidence>
<protein>
    <recommendedName>
        <fullName evidence="4">Enoyl reductase (ER) domain-containing protein</fullName>
    </recommendedName>
</protein>
<dbReference type="Proteomes" id="UP001499984">
    <property type="component" value="Unassembled WGS sequence"/>
</dbReference>
<keyword evidence="1" id="KW-0521">NADP</keyword>
<dbReference type="Gene3D" id="3.40.50.720">
    <property type="entry name" value="NAD(P)-binding Rossmann-like Domain"/>
    <property type="match status" value="1"/>
</dbReference>
<dbReference type="InterPro" id="IPR036291">
    <property type="entry name" value="NAD(P)-bd_dom_sf"/>
</dbReference>
<evidence type="ECO:0000256" key="2">
    <source>
        <dbReference type="ARBA" id="ARBA00023002"/>
    </source>
</evidence>
<evidence type="ECO:0000259" key="4">
    <source>
        <dbReference type="SMART" id="SM00829"/>
    </source>
</evidence>
<feature type="domain" description="Enoyl reductase (ER)" evidence="4">
    <location>
        <begin position="15"/>
        <end position="211"/>
    </location>
</feature>
<dbReference type="SUPFAM" id="SSF50129">
    <property type="entry name" value="GroES-like"/>
    <property type="match status" value="1"/>
</dbReference>
<keyword evidence="2" id="KW-0560">Oxidoreductase</keyword>
<keyword evidence="6" id="KW-1185">Reference proteome</keyword>
<dbReference type="EMBL" id="BAAAZY010000003">
    <property type="protein sequence ID" value="GAA4040308.1"/>
    <property type="molecule type" value="Genomic_DNA"/>
</dbReference>
<proteinExistence type="predicted"/>
<dbReference type="Gene3D" id="3.90.180.10">
    <property type="entry name" value="Medium-chain alcohol dehydrogenases, catalytic domain"/>
    <property type="match status" value="1"/>
</dbReference>
<comment type="caution">
    <text evidence="5">The sequence shown here is derived from an EMBL/GenBank/DDBJ whole genome shotgun (WGS) entry which is preliminary data.</text>
</comment>
<sequence length="215" mass="22286">MKAIGMKAIGLTEFGGPDVLRVLELPVPEAGPGEIRIRVHAATVNPVDTMVRRGIAFVSDAEPPYVPGMDAAGVVEQIGEGVDTDLAVGDHVMAVVVVSGTRGAYAEHLVVPAESVVRVPAGATDIEAATLPMNGLTAHMALDLLELPAGATVAVTGAAGAVGGYAVQLAKADGLRVIADARSCPRRRSSAGRHGSSVRRRTRWSSRNRRGCARR</sequence>
<dbReference type="Pfam" id="PF08240">
    <property type="entry name" value="ADH_N"/>
    <property type="match status" value="1"/>
</dbReference>
<accession>A0ABP7UCC4</accession>
<reference evidence="6" key="1">
    <citation type="journal article" date="2019" name="Int. J. Syst. Evol. Microbiol.">
        <title>The Global Catalogue of Microorganisms (GCM) 10K type strain sequencing project: providing services to taxonomists for standard genome sequencing and annotation.</title>
        <authorList>
            <consortium name="The Broad Institute Genomics Platform"/>
            <consortium name="The Broad Institute Genome Sequencing Center for Infectious Disease"/>
            <person name="Wu L."/>
            <person name="Ma J."/>
        </authorList>
    </citation>
    <scope>NUCLEOTIDE SEQUENCE [LARGE SCALE GENOMIC DNA]</scope>
    <source>
        <strain evidence="6">JCM 16925</strain>
    </source>
</reference>
<evidence type="ECO:0000256" key="3">
    <source>
        <dbReference type="SAM" id="MobiDB-lite"/>
    </source>
</evidence>
<dbReference type="SUPFAM" id="SSF51735">
    <property type="entry name" value="NAD(P)-binding Rossmann-fold domains"/>
    <property type="match status" value="1"/>
</dbReference>
<dbReference type="InterPro" id="IPR011032">
    <property type="entry name" value="GroES-like_sf"/>
</dbReference>
<evidence type="ECO:0000313" key="5">
    <source>
        <dbReference type="EMBL" id="GAA4040308.1"/>
    </source>
</evidence>
<evidence type="ECO:0000256" key="1">
    <source>
        <dbReference type="ARBA" id="ARBA00022857"/>
    </source>
</evidence>
<dbReference type="InterPro" id="IPR013154">
    <property type="entry name" value="ADH-like_N"/>
</dbReference>
<organism evidence="5 6">
    <name type="scientific">Streptomyces shaanxiensis</name>
    <dbReference type="NCBI Taxonomy" id="653357"/>
    <lineage>
        <taxon>Bacteria</taxon>
        <taxon>Bacillati</taxon>
        <taxon>Actinomycetota</taxon>
        <taxon>Actinomycetes</taxon>
        <taxon>Kitasatosporales</taxon>
        <taxon>Streptomycetaceae</taxon>
        <taxon>Streptomyces</taxon>
    </lineage>
</organism>
<dbReference type="PANTHER" id="PTHR48106">
    <property type="entry name" value="QUINONE OXIDOREDUCTASE PIG3-RELATED"/>
    <property type="match status" value="1"/>
</dbReference>
<gene>
    <name evidence="5" type="ORF">GCM10022233_06140</name>
</gene>
<name>A0ABP7UCC4_9ACTN</name>
<dbReference type="SMART" id="SM00829">
    <property type="entry name" value="PKS_ER"/>
    <property type="match status" value="1"/>
</dbReference>
<dbReference type="InterPro" id="IPR020843">
    <property type="entry name" value="ER"/>
</dbReference>